<reference evidence="1 2" key="1">
    <citation type="submission" date="2016-10" db="EMBL/GenBank/DDBJ databases">
        <title>Complete Genome Sequence of Peptococcaceae strain DCMF.</title>
        <authorList>
            <person name="Edwards R.J."/>
            <person name="Holland S.I."/>
            <person name="Deshpande N.P."/>
            <person name="Wong Y.K."/>
            <person name="Ertan H."/>
            <person name="Manefield M."/>
            <person name="Russell T.L."/>
            <person name="Lee M.J."/>
        </authorList>
    </citation>
    <scope>NUCLEOTIDE SEQUENCE [LARGE SCALE GENOMIC DNA]</scope>
    <source>
        <strain evidence="1 2">DCMF</strain>
    </source>
</reference>
<dbReference type="AlphaFoldDB" id="A0A3G1KVT6"/>
<name>A0A3G1KVT6_FORW1</name>
<accession>A0A3G1KVT6</accession>
<dbReference type="KEGG" id="fwa:DCMF_17590"/>
<sequence>MFPLTHTLVAQTLLGNAHPRIILGGIFPDLGTAIGLNRDVTHAMGRDFYQFCREGNPEFLDFAQAVISHGSDPRGLDYYADQSFAGKDTGYCFQRAVPLVDKVVAACGIPPDMGLWKAHNFIEMAYEVIAVEKHPHLTESVFQALSDDQTVHRCSQVLARYFGLDTGKIEMTFRQMPHFFCLSQVTPLHLAEKYAVQLEKRHQVHTADIAAMTGVIQEAREQVEEEFPLFINGSLTLISPVITQFPRCQDEGKIDQGK</sequence>
<keyword evidence="2" id="KW-1185">Reference proteome</keyword>
<dbReference type="Proteomes" id="UP000323521">
    <property type="component" value="Chromosome"/>
</dbReference>
<gene>
    <name evidence="1" type="ORF">DCMF_17590</name>
</gene>
<evidence type="ECO:0000313" key="1">
    <source>
        <dbReference type="EMBL" id="ATW26335.1"/>
    </source>
</evidence>
<dbReference type="EMBL" id="CP017634">
    <property type="protein sequence ID" value="ATW26335.1"/>
    <property type="molecule type" value="Genomic_DNA"/>
</dbReference>
<proteinExistence type="predicted"/>
<evidence type="ECO:0000313" key="2">
    <source>
        <dbReference type="Proteomes" id="UP000323521"/>
    </source>
</evidence>
<organism evidence="1 2">
    <name type="scientific">Formimonas warabiya</name>
    <dbReference type="NCBI Taxonomy" id="1761012"/>
    <lineage>
        <taxon>Bacteria</taxon>
        <taxon>Bacillati</taxon>
        <taxon>Bacillota</taxon>
        <taxon>Clostridia</taxon>
        <taxon>Eubacteriales</taxon>
        <taxon>Peptococcaceae</taxon>
        <taxon>Candidatus Formimonas</taxon>
    </lineage>
</organism>
<protein>
    <submittedName>
        <fullName evidence="1">Uncharacterized protein</fullName>
    </submittedName>
</protein>